<keyword evidence="3" id="KW-1185">Reference proteome</keyword>
<name>A0ABP8R411_9SPHI</name>
<feature type="signal peptide" evidence="1">
    <location>
        <begin position="1"/>
        <end position="21"/>
    </location>
</feature>
<dbReference type="EMBL" id="BAABGR010000020">
    <property type="protein sequence ID" value="GAA4517230.1"/>
    <property type="molecule type" value="Genomic_DNA"/>
</dbReference>
<evidence type="ECO:0000313" key="2">
    <source>
        <dbReference type="EMBL" id="GAA4517230.1"/>
    </source>
</evidence>
<gene>
    <name evidence="2" type="ORF">GCM10023173_17540</name>
</gene>
<keyword evidence="1" id="KW-0732">Signal</keyword>
<evidence type="ECO:0000313" key="3">
    <source>
        <dbReference type="Proteomes" id="UP001500394"/>
    </source>
</evidence>
<proteinExistence type="predicted"/>
<dbReference type="PROSITE" id="PS51257">
    <property type="entry name" value="PROKAR_LIPOPROTEIN"/>
    <property type="match status" value="1"/>
</dbReference>
<comment type="caution">
    <text evidence="2">The sequence shown here is derived from an EMBL/GenBank/DDBJ whole genome shotgun (WGS) entry which is preliminary data.</text>
</comment>
<protein>
    <submittedName>
        <fullName evidence="2">Uncharacterized protein</fullName>
    </submittedName>
</protein>
<sequence>MKKIFLIVLAATALTSCSTIKSGTLKSMDIIGPGVIHVPVLADLEVQPNKQQLTRTYTKVITMEMAKNNVIRDLIKQHNADVLIEPTFESETKSGATTITVKGWPATYKNFRQITKEDVAILEVAPHYLQKATSVVVSEHEGTKKRKR</sequence>
<evidence type="ECO:0000256" key="1">
    <source>
        <dbReference type="SAM" id="SignalP"/>
    </source>
</evidence>
<dbReference type="Proteomes" id="UP001500394">
    <property type="component" value="Unassembled WGS sequence"/>
</dbReference>
<feature type="chain" id="PRO_5046611637" evidence="1">
    <location>
        <begin position="22"/>
        <end position="148"/>
    </location>
</feature>
<reference evidence="3" key="1">
    <citation type="journal article" date="2019" name="Int. J. Syst. Evol. Microbiol.">
        <title>The Global Catalogue of Microorganisms (GCM) 10K type strain sequencing project: providing services to taxonomists for standard genome sequencing and annotation.</title>
        <authorList>
            <consortium name="The Broad Institute Genomics Platform"/>
            <consortium name="The Broad Institute Genome Sequencing Center for Infectious Disease"/>
            <person name="Wu L."/>
            <person name="Ma J."/>
        </authorList>
    </citation>
    <scope>NUCLEOTIDE SEQUENCE [LARGE SCALE GENOMIC DNA]</scope>
    <source>
        <strain evidence="3">JCM 17858</strain>
    </source>
</reference>
<accession>A0ABP8R411</accession>
<organism evidence="2 3">
    <name type="scientific">Sphingobacterium thermophilum</name>
    <dbReference type="NCBI Taxonomy" id="768534"/>
    <lineage>
        <taxon>Bacteria</taxon>
        <taxon>Pseudomonadati</taxon>
        <taxon>Bacteroidota</taxon>
        <taxon>Sphingobacteriia</taxon>
        <taxon>Sphingobacteriales</taxon>
        <taxon>Sphingobacteriaceae</taxon>
        <taxon>Sphingobacterium</taxon>
    </lineage>
</organism>
<dbReference type="RefSeq" id="WP_345067580.1">
    <property type="nucleotide sequence ID" value="NZ_BAABGR010000020.1"/>
</dbReference>